<dbReference type="Proteomes" id="UP001230005">
    <property type="component" value="Unassembled WGS sequence"/>
</dbReference>
<accession>A0ABT9ZU09</accession>
<name>A0ABT9ZU09_9BACI</name>
<gene>
    <name evidence="2" type="ORF">J2S74_002112</name>
</gene>
<dbReference type="Gene3D" id="3.40.50.1820">
    <property type="entry name" value="alpha/beta hydrolase"/>
    <property type="match status" value="1"/>
</dbReference>
<dbReference type="SUPFAM" id="SSF53474">
    <property type="entry name" value="alpha/beta-Hydrolases"/>
    <property type="match status" value="1"/>
</dbReference>
<protein>
    <submittedName>
        <fullName evidence="2">Pimeloyl-ACP methyl ester carboxylesterase</fullName>
    </submittedName>
</protein>
<evidence type="ECO:0000313" key="3">
    <source>
        <dbReference type="Proteomes" id="UP001230005"/>
    </source>
</evidence>
<dbReference type="RefSeq" id="WP_307325092.1">
    <property type="nucleotide sequence ID" value="NZ_JAUSUG010000007.1"/>
</dbReference>
<dbReference type="PANTHER" id="PTHR43798">
    <property type="entry name" value="MONOACYLGLYCEROL LIPASE"/>
    <property type="match status" value="1"/>
</dbReference>
<evidence type="ECO:0000259" key="1">
    <source>
        <dbReference type="Pfam" id="PF00561"/>
    </source>
</evidence>
<proteinExistence type="predicted"/>
<organism evidence="2 3">
    <name type="scientific">Evansella vedderi</name>
    <dbReference type="NCBI Taxonomy" id="38282"/>
    <lineage>
        <taxon>Bacteria</taxon>
        <taxon>Bacillati</taxon>
        <taxon>Bacillota</taxon>
        <taxon>Bacilli</taxon>
        <taxon>Bacillales</taxon>
        <taxon>Bacillaceae</taxon>
        <taxon>Evansella</taxon>
    </lineage>
</organism>
<reference evidence="2 3" key="1">
    <citation type="submission" date="2023-07" db="EMBL/GenBank/DDBJ databases">
        <title>Genomic Encyclopedia of Type Strains, Phase IV (KMG-IV): sequencing the most valuable type-strain genomes for metagenomic binning, comparative biology and taxonomic classification.</title>
        <authorList>
            <person name="Goeker M."/>
        </authorList>
    </citation>
    <scope>NUCLEOTIDE SEQUENCE [LARGE SCALE GENOMIC DNA]</scope>
    <source>
        <strain evidence="2 3">DSM 9768</strain>
    </source>
</reference>
<sequence>MSLPSLLHHQIYHNKKLGESAPWVVLLHGIGGNSNIWYKQLKKFKRHFNVLAIDLPGHYPNDTLQAWEEEYSFEKCADMIVQVLDEYRIHKAHFIGISLGSVLIHQLVKRHQDRVYSAVLGGMILRFNLLSKVLLFLGHGLKKFLPYMWLYKLFAHIMMPKNNHKQAREMFINEAKKMCRNEFLKWFKLTRDVQATSKNIEAYDVPRLYISGNEDHLFIKVLKKYLPNDRHGQLVELNDCGHVCNLEKSDEFNYHAITFIEQFSERKGA</sequence>
<dbReference type="PANTHER" id="PTHR43798:SF33">
    <property type="entry name" value="HYDROLASE, PUTATIVE (AFU_ORTHOLOGUE AFUA_2G14860)-RELATED"/>
    <property type="match status" value="1"/>
</dbReference>
<comment type="caution">
    <text evidence="2">The sequence shown here is derived from an EMBL/GenBank/DDBJ whole genome shotgun (WGS) entry which is preliminary data.</text>
</comment>
<evidence type="ECO:0000313" key="2">
    <source>
        <dbReference type="EMBL" id="MDQ0254733.1"/>
    </source>
</evidence>
<dbReference type="InterPro" id="IPR029058">
    <property type="entry name" value="AB_hydrolase_fold"/>
</dbReference>
<keyword evidence="3" id="KW-1185">Reference proteome</keyword>
<dbReference type="Pfam" id="PF00561">
    <property type="entry name" value="Abhydrolase_1"/>
    <property type="match status" value="1"/>
</dbReference>
<dbReference type="InterPro" id="IPR050266">
    <property type="entry name" value="AB_hydrolase_sf"/>
</dbReference>
<dbReference type="EMBL" id="JAUSUG010000007">
    <property type="protein sequence ID" value="MDQ0254733.1"/>
    <property type="molecule type" value="Genomic_DNA"/>
</dbReference>
<feature type="domain" description="AB hydrolase-1" evidence="1">
    <location>
        <begin position="22"/>
        <end position="144"/>
    </location>
</feature>
<dbReference type="InterPro" id="IPR000073">
    <property type="entry name" value="AB_hydrolase_1"/>
</dbReference>